<dbReference type="InterPro" id="IPR020084">
    <property type="entry name" value="NUDIX_hydrolase_CS"/>
</dbReference>
<dbReference type="PRINTS" id="PR00502">
    <property type="entry name" value="NUDIXFAMILY"/>
</dbReference>
<gene>
    <name evidence="5" type="ORF">GCA01S_010_00110</name>
</gene>
<feature type="domain" description="Nudix hydrolase" evidence="4">
    <location>
        <begin position="3"/>
        <end position="141"/>
    </location>
</feature>
<dbReference type="SUPFAM" id="SSF55811">
    <property type="entry name" value="Nudix"/>
    <property type="match status" value="1"/>
</dbReference>
<keyword evidence="6" id="KW-1185">Reference proteome</keyword>
<dbReference type="PANTHER" id="PTHR43046:SF14">
    <property type="entry name" value="MUTT_NUDIX FAMILY PROTEIN"/>
    <property type="match status" value="1"/>
</dbReference>
<evidence type="ECO:0000256" key="2">
    <source>
        <dbReference type="ARBA" id="ARBA00022801"/>
    </source>
</evidence>
<reference evidence="5 6" key="1">
    <citation type="submission" date="2014-04" db="EMBL/GenBank/DDBJ databases">
        <title>Whole genome shotgun sequence of Geobacillus caldoxylosilyticus NBRC 107762.</title>
        <authorList>
            <person name="Hosoyama A."/>
            <person name="Hosoyama Y."/>
            <person name="Katano-Makiyama Y."/>
            <person name="Tsuchikane K."/>
            <person name="Ohji S."/>
            <person name="Ichikawa N."/>
            <person name="Yamazoe A."/>
            <person name="Fujita N."/>
        </authorList>
    </citation>
    <scope>NUCLEOTIDE SEQUENCE [LARGE SCALE GENOMIC DNA]</scope>
    <source>
        <strain evidence="5 6">NBRC 107762</strain>
    </source>
</reference>
<dbReference type="PROSITE" id="PS51462">
    <property type="entry name" value="NUDIX"/>
    <property type="match status" value="1"/>
</dbReference>
<dbReference type="Proteomes" id="UP000023561">
    <property type="component" value="Unassembled WGS sequence"/>
</dbReference>
<dbReference type="InterPro" id="IPR020476">
    <property type="entry name" value="Nudix_hydrolase"/>
</dbReference>
<dbReference type="Pfam" id="PF00293">
    <property type="entry name" value="NUDIX"/>
    <property type="match status" value="1"/>
</dbReference>
<evidence type="ECO:0000259" key="4">
    <source>
        <dbReference type="PROSITE" id="PS51462"/>
    </source>
</evidence>
<dbReference type="PANTHER" id="PTHR43046">
    <property type="entry name" value="GDP-MANNOSE MANNOSYL HYDROLASE"/>
    <property type="match status" value="1"/>
</dbReference>
<comment type="caution">
    <text evidence="5">The sequence shown here is derived from an EMBL/GenBank/DDBJ whole genome shotgun (WGS) entry which is preliminary data.</text>
</comment>
<proteinExistence type="inferred from homology"/>
<accession>A0A023DC34</accession>
<dbReference type="OrthoDB" id="65827at2"/>
<evidence type="ECO:0000313" key="5">
    <source>
        <dbReference type="EMBL" id="GAJ38884.1"/>
    </source>
</evidence>
<dbReference type="RefSeq" id="WP_042407448.1">
    <property type="nucleotide sequence ID" value="NZ_BAWO01000010.1"/>
</dbReference>
<comment type="cofactor">
    <cofactor evidence="1">
        <name>Mg(2+)</name>
        <dbReference type="ChEBI" id="CHEBI:18420"/>
    </cofactor>
</comment>
<dbReference type="EMBL" id="BAWO01000010">
    <property type="protein sequence ID" value="GAJ38884.1"/>
    <property type="molecule type" value="Genomic_DNA"/>
</dbReference>
<dbReference type="InterPro" id="IPR015797">
    <property type="entry name" value="NUDIX_hydrolase-like_dom_sf"/>
</dbReference>
<keyword evidence="2 3" id="KW-0378">Hydrolase</keyword>
<dbReference type="CDD" id="cd18880">
    <property type="entry name" value="NUDIX_ADPRase"/>
    <property type="match status" value="1"/>
</dbReference>
<dbReference type="AlphaFoldDB" id="A0A023DC34"/>
<dbReference type="GeneID" id="301192005"/>
<organism evidence="5 6">
    <name type="scientific">Parageobacillus caldoxylosilyticus NBRC 107762</name>
    <dbReference type="NCBI Taxonomy" id="1220594"/>
    <lineage>
        <taxon>Bacteria</taxon>
        <taxon>Bacillati</taxon>
        <taxon>Bacillota</taxon>
        <taxon>Bacilli</taxon>
        <taxon>Bacillales</taxon>
        <taxon>Anoxybacillaceae</taxon>
        <taxon>Saccharococcus</taxon>
    </lineage>
</organism>
<dbReference type="Gene3D" id="3.90.79.10">
    <property type="entry name" value="Nucleoside Triphosphate Pyrophosphohydrolase"/>
    <property type="match status" value="1"/>
</dbReference>
<dbReference type="PROSITE" id="PS00893">
    <property type="entry name" value="NUDIX_BOX"/>
    <property type="match status" value="1"/>
</dbReference>
<protein>
    <submittedName>
        <fullName evidence="5">Putative hydrolase</fullName>
    </submittedName>
</protein>
<evidence type="ECO:0000313" key="6">
    <source>
        <dbReference type="Proteomes" id="UP000023561"/>
    </source>
</evidence>
<name>A0A023DC34_9BACL</name>
<evidence type="ECO:0000256" key="1">
    <source>
        <dbReference type="ARBA" id="ARBA00001946"/>
    </source>
</evidence>
<dbReference type="GO" id="GO:0016787">
    <property type="term" value="F:hydrolase activity"/>
    <property type="evidence" value="ECO:0007669"/>
    <property type="project" value="UniProtKB-KW"/>
</dbReference>
<evidence type="ECO:0000256" key="3">
    <source>
        <dbReference type="RuleBase" id="RU003476"/>
    </source>
</evidence>
<comment type="similarity">
    <text evidence="3">Belongs to the Nudix hydrolase family.</text>
</comment>
<dbReference type="InterPro" id="IPR000086">
    <property type="entry name" value="NUDIX_hydrolase_dom"/>
</dbReference>
<sequence>MYHIRVRAGALIIENDAVLLVEFQDENGLHYNLPAGGVERGESLVEAVKREALEEAGVEVEVGPIAFVHEIAPHLQKNISLTSPHQVSIIFECKRINDSFQLCPTSADENQTGVKWIPFSHLSRIILYPNITQHIIEYANHRRPFNLIEEHTLSYE</sequence>